<dbReference type="SUPFAM" id="SSF48452">
    <property type="entry name" value="TPR-like"/>
    <property type="match status" value="1"/>
</dbReference>
<keyword evidence="1" id="KW-0802">TPR repeat</keyword>
<sequence>MRFKGKHYVSKRDLKEDRFQKLVERAMEFYYRDRQKVWIGAAASIAVIVIAILLLQNRSTGANPQAEMAFTRSIGIYSTGNFAQAETAFKDVAARFGGSFLGAKAHFYLANVYYNTGRTPEAKREFGVFLGRVKNDPLLSPAAQFGIGNCEEQEGDNAAAARSYEAVSRRWPKSPLAFDAMMAAGRAYRNASDFAKATAIYQELLKSKPEGQKGEDVKVELARIKALQDKF</sequence>
<evidence type="ECO:0000313" key="3">
    <source>
        <dbReference type="EMBL" id="MBM3332566.1"/>
    </source>
</evidence>
<dbReference type="Proteomes" id="UP000779900">
    <property type="component" value="Unassembled WGS sequence"/>
</dbReference>
<accession>A0A937XIC6</accession>
<evidence type="ECO:0000313" key="4">
    <source>
        <dbReference type="Proteomes" id="UP000779900"/>
    </source>
</evidence>
<dbReference type="PROSITE" id="PS50005">
    <property type="entry name" value="TPR"/>
    <property type="match status" value="1"/>
</dbReference>
<name>A0A937XIC6_UNCW3</name>
<dbReference type="EMBL" id="VGIR01000101">
    <property type="protein sequence ID" value="MBM3332566.1"/>
    <property type="molecule type" value="Genomic_DNA"/>
</dbReference>
<comment type="caution">
    <text evidence="3">The sequence shown here is derived from an EMBL/GenBank/DDBJ whole genome shotgun (WGS) entry which is preliminary data.</text>
</comment>
<evidence type="ECO:0000256" key="2">
    <source>
        <dbReference type="SAM" id="Phobius"/>
    </source>
</evidence>
<reference evidence="3" key="1">
    <citation type="submission" date="2019-03" db="EMBL/GenBank/DDBJ databases">
        <title>Lake Tanganyika Metagenome-Assembled Genomes (MAGs).</title>
        <authorList>
            <person name="Tran P."/>
        </authorList>
    </citation>
    <scope>NUCLEOTIDE SEQUENCE</scope>
    <source>
        <strain evidence="3">K_DeepCast_150m_m2_040</strain>
    </source>
</reference>
<proteinExistence type="predicted"/>
<evidence type="ECO:0000256" key="1">
    <source>
        <dbReference type="PROSITE-ProRule" id="PRU00339"/>
    </source>
</evidence>
<dbReference type="AlphaFoldDB" id="A0A937XIC6"/>
<keyword evidence="2" id="KW-0472">Membrane</keyword>
<organism evidence="3 4">
    <name type="scientific">candidate division WOR-3 bacterium</name>
    <dbReference type="NCBI Taxonomy" id="2052148"/>
    <lineage>
        <taxon>Bacteria</taxon>
        <taxon>Bacteria division WOR-3</taxon>
    </lineage>
</organism>
<dbReference type="Gene3D" id="1.25.40.10">
    <property type="entry name" value="Tetratricopeptide repeat domain"/>
    <property type="match status" value="2"/>
</dbReference>
<keyword evidence="2" id="KW-0812">Transmembrane</keyword>
<feature type="transmembrane region" description="Helical" evidence="2">
    <location>
        <begin position="37"/>
        <end position="55"/>
    </location>
</feature>
<dbReference type="InterPro" id="IPR011990">
    <property type="entry name" value="TPR-like_helical_dom_sf"/>
</dbReference>
<feature type="repeat" description="TPR" evidence="1">
    <location>
        <begin position="178"/>
        <end position="211"/>
    </location>
</feature>
<dbReference type="InterPro" id="IPR019734">
    <property type="entry name" value="TPR_rpt"/>
</dbReference>
<dbReference type="Pfam" id="PF13432">
    <property type="entry name" value="TPR_16"/>
    <property type="match status" value="2"/>
</dbReference>
<gene>
    <name evidence="3" type="ORF">FJY68_12095</name>
</gene>
<protein>
    <submittedName>
        <fullName evidence="3">Tetratricopeptide repeat protein</fullName>
    </submittedName>
</protein>
<keyword evidence="2" id="KW-1133">Transmembrane helix</keyword>